<dbReference type="PANTHER" id="PTHR35167:SF10">
    <property type="match status" value="1"/>
</dbReference>
<keyword evidence="3" id="KW-1185">Reference proteome</keyword>
<dbReference type="Gramene" id="TraesLDM5A03G02712730.1">
    <property type="protein sequence ID" value="TraesLDM5A03G02712730.1"/>
    <property type="gene ID" value="TraesLDM5A03G02712730"/>
</dbReference>
<dbReference type="Gramene" id="TraesCS5A02G333500.1">
    <property type="protein sequence ID" value="TraesCS5A02G333500.1"/>
    <property type="gene ID" value="TraesCS5A02G333500"/>
</dbReference>
<dbReference type="Gramene" id="TraesROB_scaffold_066014_01G000100.1">
    <property type="protein sequence ID" value="TraesROB_scaffold_066014_01G000100.1"/>
    <property type="gene ID" value="TraesROB_scaffold_066014_01G000100"/>
</dbReference>
<dbReference type="AlphaFoldDB" id="A0A3B6KND8"/>
<dbReference type="EnsemblPlants" id="TraesCS5A02G333500.1">
    <property type="protein sequence ID" value="TraesCS5A02G333500.1"/>
    <property type="gene ID" value="TraesCS5A02G333500"/>
</dbReference>
<name>A0A3B6KND8_WHEAT</name>
<dbReference type="Gramene" id="TraesCS5A03G0805200.1">
    <property type="protein sequence ID" value="TraesCS5A03G0805200.1.CDS"/>
    <property type="gene ID" value="TraesCS5A03G0805200"/>
</dbReference>
<evidence type="ECO:0000313" key="3">
    <source>
        <dbReference type="Proteomes" id="UP000019116"/>
    </source>
</evidence>
<accession>A0A3B6KND8</accession>
<feature type="region of interest" description="Disordered" evidence="1">
    <location>
        <begin position="150"/>
        <end position="179"/>
    </location>
</feature>
<proteinExistence type="predicted"/>
<evidence type="ECO:0000256" key="1">
    <source>
        <dbReference type="SAM" id="MobiDB-lite"/>
    </source>
</evidence>
<evidence type="ECO:0000313" key="2">
    <source>
        <dbReference type="EnsemblPlants" id="TraesCS5A02G333500.1"/>
    </source>
</evidence>
<dbReference type="Gramene" id="TraesPARA_EIv1.0_1550570.1">
    <property type="protein sequence ID" value="TraesPARA_EIv1.0_1550570.1.CDS"/>
    <property type="gene ID" value="TraesPARA_EIv1.0_1550570"/>
</dbReference>
<organism evidence="2">
    <name type="scientific">Triticum aestivum</name>
    <name type="common">Wheat</name>
    <dbReference type="NCBI Taxonomy" id="4565"/>
    <lineage>
        <taxon>Eukaryota</taxon>
        <taxon>Viridiplantae</taxon>
        <taxon>Streptophyta</taxon>
        <taxon>Embryophyta</taxon>
        <taxon>Tracheophyta</taxon>
        <taxon>Spermatophyta</taxon>
        <taxon>Magnoliopsida</taxon>
        <taxon>Liliopsida</taxon>
        <taxon>Poales</taxon>
        <taxon>Poaceae</taxon>
        <taxon>BOP clade</taxon>
        <taxon>Pooideae</taxon>
        <taxon>Triticodae</taxon>
        <taxon>Triticeae</taxon>
        <taxon>Triticinae</taxon>
        <taxon>Triticum</taxon>
    </lineage>
</organism>
<dbReference type="Proteomes" id="UP000019116">
    <property type="component" value="Chromosome 5A"/>
</dbReference>
<dbReference type="PANTHER" id="PTHR35167">
    <property type="entry name" value="OS05G0216466 PROTEIN"/>
    <property type="match status" value="1"/>
</dbReference>
<dbReference type="Gramene" id="TraesSYM5A03G02738820.1">
    <property type="protein sequence ID" value="TraesSYM5A03G02738820.1"/>
    <property type="gene ID" value="TraesSYM5A03G02738820"/>
</dbReference>
<reference evidence="2" key="2">
    <citation type="submission" date="2018-10" db="UniProtKB">
        <authorList>
            <consortium name="EnsemblPlants"/>
        </authorList>
    </citation>
    <scope>IDENTIFICATION</scope>
</reference>
<reference evidence="2" key="1">
    <citation type="submission" date="2018-08" db="EMBL/GenBank/DDBJ databases">
        <authorList>
            <person name="Rossello M."/>
        </authorList>
    </citation>
    <scope>NUCLEOTIDE SEQUENCE [LARGE SCALE GENOMIC DNA]</scope>
    <source>
        <strain evidence="2">cv. Chinese Spring</strain>
    </source>
</reference>
<dbReference type="Gramene" id="TraesWEE_scaffold_024888_01G000500.1">
    <property type="protein sequence ID" value="TraesWEE_scaffold_024888_01G000500.1"/>
    <property type="gene ID" value="TraesWEE_scaffold_024888_01G000500"/>
</dbReference>
<dbReference type="Gramene" id="TraesSTA5A03G02700960.1">
    <property type="protein sequence ID" value="TraesSTA5A03G02700960.1"/>
    <property type="gene ID" value="TraesSTA5A03G02700960"/>
</dbReference>
<sequence length="254" mass="27829">MSSLAFRCGLEWELGWLGGLFTAAELVAADLLLQLRMHYEAATAASTATTSSSPSRRSASSCCEDLAVVVEEKKGIVEETVPLLLRSLDKRARRRSASSCFKDLTVVGEEELEPPRIAKETAPSPGSAELDRRARKRYRQLSELYATTGPVKAAAPAAKKKRKRHHDDEEFAVSQGMGTQQRLCQEPNSIIRQNKVTSTSVGSISCLPRVAFGKDATANSWRMPLCREWLSAKPPQPTASVPLCQEQLSAKIRS</sequence>
<dbReference type="Gramene" id="TraesCAD_scaffold_033067_01G000100.1">
    <property type="protein sequence ID" value="TraesCAD_scaffold_033067_01G000100.1"/>
    <property type="gene ID" value="TraesCAD_scaffold_033067_01G000100"/>
</dbReference>
<dbReference type="Gramene" id="TraesLAC5A03G02664100.1">
    <property type="protein sequence ID" value="TraesLAC5A03G02664100.1"/>
    <property type="gene ID" value="TraesLAC5A03G02664100"/>
</dbReference>
<dbReference type="Gramene" id="TraesRN5A0100819000.1">
    <property type="protein sequence ID" value="TraesRN5A0100819000.1"/>
    <property type="gene ID" value="TraesRN5A0100819000"/>
</dbReference>
<dbReference type="Gramene" id="TraesCLE_scaffold_059955_01G000100.1">
    <property type="protein sequence ID" value="TraesCLE_scaffold_059955_01G000100.1"/>
    <property type="gene ID" value="TraesCLE_scaffold_059955_01G000100"/>
</dbReference>
<dbReference type="OrthoDB" id="675547at2759"/>
<protein>
    <submittedName>
        <fullName evidence="2">Uncharacterized protein</fullName>
    </submittedName>
</protein>
<dbReference type="Gramene" id="TraesNOR5A03G02733170.1">
    <property type="protein sequence ID" value="TraesNOR5A03G02733170.1"/>
    <property type="gene ID" value="TraesNOR5A03G02733170"/>
</dbReference>
<dbReference type="Gramene" id="TraesJAG5A03G02711590.1">
    <property type="protein sequence ID" value="TraesJAG5A03G02711590.1"/>
    <property type="gene ID" value="TraesJAG5A03G02711590"/>
</dbReference>
<dbReference type="Gramene" id="TraesMAC5A03G02708080.1">
    <property type="protein sequence ID" value="TraesMAC5A03G02708080.1"/>
    <property type="gene ID" value="TraesMAC5A03G02708080"/>
</dbReference>